<keyword evidence="4 6" id="KW-0964">Secreted</keyword>
<name>A0AA86VJ73_9FABA</name>
<keyword evidence="3 6" id="KW-0713">Self-incompatibility</keyword>
<reference evidence="7" key="1">
    <citation type="submission" date="2023-10" db="EMBL/GenBank/DDBJ databases">
        <authorList>
            <person name="Domelevo Entfellner J.-B."/>
        </authorList>
    </citation>
    <scope>NUCLEOTIDE SEQUENCE</scope>
</reference>
<dbReference type="PANTHER" id="PTHR31232">
    <property type="match status" value="1"/>
</dbReference>
<evidence type="ECO:0000256" key="5">
    <source>
        <dbReference type="ARBA" id="ARBA00022729"/>
    </source>
</evidence>
<keyword evidence="8" id="KW-1185">Reference proteome</keyword>
<dbReference type="Gramene" id="rna-AYBTSS11_LOCUS13915">
    <property type="protein sequence ID" value="CAJ1949818.1"/>
    <property type="gene ID" value="gene-AYBTSS11_LOCUS13915"/>
</dbReference>
<evidence type="ECO:0000256" key="4">
    <source>
        <dbReference type="ARBA" id="ARBA00022525"/>
    </source>
</evidence>
<dbReference type="Pfam" id="PF05938">
    <property type="entry name" value="Self-incomp_S1"/>
    <property type="match status" value="2"/>
</dbReference>
<protein>
    <recommendedName>
        <fullName evidence="6">S-protein homolog</fullName>
    </recommendedName>
</protein>
<proteinExistence type="inferred from homology"/>
<keyword evidence="5" id="KW-0732">Signal</keyword>
<dbReference type="PANTHER" id="PTHR31232:SF156">
    <property type="entry name" value="PLANT SELF-INCOMPATIBILITY PROTEIN S1 FAMILY-RELATED"/>
    <property type="match status" value="1"/>
</dbReference>
<dbReference type="InterPro" id="IPR010264">
    <property type="entry name" value="Self-incomp_S1"/>
</dbReference>
<organism evidence="7 8">
    <name type="scientific">Sphenostylis stenocarpa</name>
    <dbReference type="NCBI Taxonomy" id="92480"/>
    <lineage>
        <taxon>Eukaryota</taxon>
        <taxon>Viridiplantae</taxon>
        <taxon>Streptophyta</taxon>
        <taxon>Embryophyta</taxon>
        <taxon>Tracheophyta</taxon>
        <taxon>Spermatophyta</taxon>
        <taxon>Magnoliopsida</taxon>
        <taxon>eudicotyledons</taxon>
        <taxon>Gunneridae</taxon>
        <taxon>Pentapetalae</taxon>
        <taxon>rosids</taxon>
        <taxon>fabids</taxon>
        <taxon>Fabales</taxon>
        <taxon>Fabaceae</taxon>
        <taxon>Papilionoideae</taxon>
        <taxon>50 kb inversion clade</taxon>
        <taxon>NPAAA clade</taxon>
        <taxon>indigoferoid/millettioid clade</taxon>
        <taxon>Phaseoleae</taxon>
        <taxon>Sphenostylis</taxon>
    </lineage>
</organism>
<evidence type="ECO:0000313" key="8">
    <source>
        <dbReference type="Proteomes" id="UP001189624"/>
    </source>
</evidence>
<sequence length="288" mass="33488">MVSISFNCKSRIALLKQIMRMVTHHNHLRSMKALVTVMAVLLMMVNMVHSEEEGDGWFLGNKRRVRITNNIKNVLVFIHCRSKDTDLGKNVLDFRQYEEWSFRDNFGGTTLFWCAMSANDVHTSFEVYSAKTSHIECGDDCYRSLRSMLKLLVTVIVLAMMVNMVPSEEEGDGFLDGKKHVRVQNDMTNGIVVHLHCRSRNDDLGEHVLAFGQYQEWSFRDNVGDTTLFWCSMSANNVQTRFEVYSAPSDHTKCDKQCYRSLRTDGAYFYDQFEDTWQKRHSWDVHAH</sequence>
<dbReference type="AlphaFoldDB" id="A0AA86VJ73"/>
<dbReference type="Proteomes" id="UP001189624">
    <property type="component" value="Chromosome 4"/>
</dbReference>
<evidence type="ECO:0000313" key="7">
    <source>
        <dbReference type="EMBL" id="CAJ1949818.1"/>
    </source>
</evidence>
<evidence type="ECO:0000256" key="1">
    <source>
        <dbReference type="ARBA" id="ARBA00004613"/>
    </source>
</evidence>
<gene>
    <name evidence="7" type="ORF">AYBTSS11_LOCUS13915</name>
</gene>
<comment type="similarity">
    <text evidence="2 6">Belongs to the plant self-incompatibility (S1) protein family.</text>
</comment>
<comment type="subcellular location">
    <subcellularLocation>
        <location evidence="1 6">Secreted</location>
    </subcellularLocation>
</comment>
<evidence type="ECO:0000256" key="3">
    <source>
        <dbReference type="ARBA" id="ARBA00022471"/>
    </source>
</evidence>
<dbReference type="GO" id="GO:0005576">
    <property type="term" value="C:extracellular region"/>
    <property type="evidence" value="ECO:0007669"/>
    <property type="project" value="UniProtKB-SubCell"/>
</dbReference>
<evidence type="ECO:0000256" key="2">
    <source>
        <dbReference type="ARBA" id="ARBA00005581"/>
    </source>
</evidence>
<evidence type="ECO:0000256" key="6">
    <source>
        <dbReference type="RuleBase" id="RU367044"/>
    </source>
</evidence>
<dbReference type="EMBL" id="OY731401">
    <property type="protein sequence ID" value="CAJ1949818.1"/>
    <property type="molecule type" value="Genomic_DNA"/>
</dbReference>
<dbReference type="GO" id="GO:0060320">
    <property type="term" value="P:rejection of self pollen"/>
    <property type="evidence" value="ECO:0007669"/>
    <property type="project" value="UniProtKB-KW"/>
</dbReference>
<accession>A0AA86VJ73</accession>